<feature type="transmembrane region" description="Helical" evidence="1">
    <location>
        <begin position="62"/>
        <end position="81"/>
    </location>
</feature>
<evidence type="ECO:0000256" key="1">
    <source>
        <dbReference type="SAM" id="Phobius"/>
    </source>
</evidence>
<evidence type="ECO:0000313" key="3">
    <source>
        <dbReference type="Proteomes" id="UP001595957"/>
    </source>
</evidence>
<proteinExistence type="predicted"/>
<dbReference type="Proteomes" id="UP001595957">
    <property type="component" value="Unassembled WGS sequence"/>
</dbReference>
<organism evidence="2 3">
    <name type="scientific">Sphingobium tyrosinilyticum</name>
    <dbReference type="NCBI Taxonomy" id="2715436"/>
    <lineage>
        <taxon>Bacteria</taxon>
        <taxon>Pseudomonadati</taxon>
        <taxon>Pseudomonadota</taxon>
        <taxon>Alphaproteobacteria</taxon>
        <taxon>Sphingomonadales</taxon>
        <taxon>Sphingomonadaceae</taxon>
        <taxon>Sphingobium</taxon>
    </lineage>
</organism>
<accession>A0ABV9EZ57</accession>
<keyword evidence="1" id="KW-0472">Membrane</keyword>
<keyword evidence="3" id="KW-1185">Reference proteome</keyword>
<reference evidence="3" key="1">
    <citation type="journal article" date="2019" name="Int. J. Syst. Evol. Microbiol.">
        <title>The Global Catalogue of Microorganisms (GCM) 10K type strain sequencing project: providing services to taxonomists for standard genome sequencing and annotation.</title>
        <authorList>
            <consortium name="The Broad Institute Genomics Platform"/>
            <consortium name="The Broad Institute Genome Sequencing Center for Infectious Disease"/>
            <person name="Wu L."/>
            <person name="Ma J."/>
        </authorList>
    </citation>
    <scope>NUCLEOTIDE SEQUENCE [LARGE SCALE GENOMIC DNA]</scope>
    <source>
        <strain evidence="3">NBRC 103632</strain>
    </source>
</reference>
<sequence length="83" mass="8961">MTKRKEVAMLLISFGAICMIAGVLIATLSTLRRGRLSQSRRIRRDAPRQTLEPSGEGDRLNLMGDLPGIGLIVIGVVLIFVGA</sequence>
<dbReference type="RefSeq" id="WP_380804935.1">
    <property type="nucleotide sequence ID" value="NZ_JBHSFZ010000025.1"/>
</dbReference>
<dbReference type="EMBL" id="JBHSFZ010000025">
    <property type="protein sequence ID" value="MFC4594891.1"/>
    <property type="molecule type" value="Genomic_DNA"/>
</dbReference>
<name>A0ABV9EZ57_9SPHN</name>
<gene>
    <name evidence="2" type="ORF">ACFO3E_11910</name>
</gene>
<evidence type="ECO:0000313" key="2">
    <source>
        <dbReference type="EMBL" id="MFC4594891.1"/>
    </source>
</evidence>
<comment type="caution">
    <text evidence="2">The sequence shown here is derived from an EMBL/GenBank/DDBJ whole genome shotgun (WGS) entry which is preliminary data.</text>
</comment>
<feature type="transmembrane region" description="Helical" evidence="1">
    <location>
        <begin position="7"/>
        <end position="31"/>
    </location>
</feature>
<keyword evidence="1" id="KW-0812">Transmembrane</keyword>
<protein>
    <submittedName>
        <fullName evidence="2">Uncharacterized protein</fullName>
    </submittedName>
</protein>
<keyword evidence="1" id="KW-1133">Transmembrane helix</keyword>